<sequence>MFDTTLRDGVLRISAPGAQWLATGWNGGFETADAAYNVSVPEGWERQDLDAYLDQRLDRAGFAPAGPAMLTGVDLEHLTAARLDPVVTYATVGLSNPAELSLEPSGANTTAATAGDPPAGTVNLVVGTTRALDDGALATLLGTVVEAKTATLQATTGFTGTTSDAVVVASDPGGEPAVFAGSATAVGSAARASVRDAVTAGLRSRYADATIPDSVADASHGVRTDRKAAVFDP</sequence>
<dbReference type="GeneID" id="41532894"/>
<evidence type="ECO:0000313" key="2">
    <source>
        <dbReference type="EMBL" id="AKH96805.1"/>
    </source>
</evidence>
<dbReference type="EMBL" id="CP008874">
    <property type="protein sequence ID" value="AKH96805.1"/>
    <property type="molecule type" value="Genomic_DNA"/>
</dbReference>
<evidence type="ECO:0000256" key="1">
    <source>
        <dbReference type="SAM" id="MobiDB-lite"/>
    </source>
</evidence>
<dbReference type="AlphaFoldDB" id="A0A0F7P9C4"/>
<gene>
    <name evidence="2" type="primary">cbiZ</name>
    <name evidence="2" type="ORF">HLASF_0298</name>
</gene>
<dbReference type="InterPro" id="IPR002808">
    <property type="entry name" value="AdoCbi_amidolase"/>
</dbReference>
<keyword evidence="2" id="KW-0378">Hydrolase</keyword>
<dbReference type="InterPro" id="IPR052209">
    <property type="entry name" value="CbiZ"/>
</dbReference>
<reference evidence="2 3" key="1">
    <citation type="journal article" date="2015" name="ISME J.">
        <title>Elemental sulfur and acetate can support life of a novel strictly anaerobic haloarchaeon.</title>
        <authorList>
            <person name="Sorokin D.Y."/>
            <person name="Kublanov I.V."/>
            <person name="Gavrilov S.N."/>
            <person name="Rojo D."/>
            <person name="Roman P."/>
            <person name="Golyshin P.N."/>
            <person name="Slepak V.Z."/>
            <person name="Smedile F."/>
            <person name="Ferrer M."/>
            <person name="Messina E."/>
            <person name="La Cono V."/>
            <person name="Yakimov M.M."/>
        </authorList>
    </citation>
    <scope>NUCLEOTIDE SEQUENCE [LARGE SCALE GENOMIC DNA]</scope>
    <source>
        <strain evidence="2 3">HSR2</strain>
    </source>
</reference>
<dbReference type="Proteomes" id="UP000069906">
    <property type="component" value="Chromosome"/>
</dbReference>
<protein>
    <submittedName>
        <fullName evidence="2">Adenosylcobinamide amidohydrolase</fullName>
        <ecNumber evidence="2">3.5.1.90</ecNumber>
    </submittedName>
</protein>
<dbReference type="PANTHER" id="PTHR35336">
    <property type="entry name" value="ADENOSYLCOBINAMIDE AMIDOHYDROLASE"/>
    <property type="match status" value="1"/>
</dbReference>
<keyword evidence="3" id="KW-1185">Reference proteome</keyword>
<organism evidence="2 3">
    <name type="scientific">Halanaeroarchaeum sulfurireducens</name>
    <dbReference type="NCBI Taxonomy" id="1604004"/>
    <lineage>
        <taxon>Archaea</taxon>
        <taxon>Methanobacteriati</taxon>
        <taxon>Methanobacteriota</taxon>
        <taxon>Stenosarchaea group</taxon>
        <taxon>Halobacteria</taxon>
        <taxon>Halobacteriales</taxon>
        <taxon>Halobacteriaceae</taxon>
        <taxon>Halanaeroarchaeum</taxon>
    </lineage>
</organism>
<dbReference type="Pfam" id="PF01955">
    <property type="entry name" value="CbiZ"/>
    <property type="match status" value="1"/>
</dbReference>
<evidence type="ECO:0000313" key="3">
    <source>
        <dbReference type="Proteomes" id="UP000069906"/>
    </source>
</evidence>
<dbReference type="GO" id="GO:0043756">
    <property type="term" value="F:adenosylcobinamide hydrolase activity"/>
    <property type="evidence" value="ECO:0007669"/>
    <property type="project" value="UniProtKB-EC"/>
</dbReference>
<dbReference type="EC" id="3.5.1.90" evidence="2"/>
<proteinExistence type="predicted"/>
<accession>A0A0F7P9C4</accession>
<dbReference type="KEGG" id="hsu:HLASF_0298"/>
<dbReference type="HOGENOM" id="CLU_087823_0_0_2"/>
<feature type="region of interest" description="Disordered" evidence="1">
    <location>
        <begin position="98"/>
        <end position="119"/>
    </location>
</feature>
<name>A0A0F7P9C4_9EURY</name>
<dbReference type="OrthoDB" id="157452at2157"/>
<dbReference type="PANTHER" id="PTHR35336:SF5">
    <property type="entry name" value="ADENOSYLCOBINAMIDE AMIDOHYDROLASE"/>
    <property type="match status" value="1"/>
</dbReference>
<feature type="compositionally biased region" description="Low complexity" evidence="1">
    <location>
        <begin position="104"/>
        <end position="119"/>
    </location>
</feature>
<dbReference type="RefSeq" id="WP_050047639.1">
    <property type="nucleotide sequence ID" value="NZ_CP008874.1"/>
</dbReference>